<dbReference type="EMBL" id="BLBS01000043">
    <property type="protein sequence ID" value="GET90776.1"/>
    <property type="molecule type" value="Genomic_DNA"/>
</dbReference>
<dbReference type="AlphaFoldDB" id="A0A640KM33"/>
<name>A0A640KM33_LEITA</name>
<reference evidence="2" key="1">
    <citation type="submission" date="2019-11" db="EMBL/GenBank/DDBJ databases">
        <title>Leishmania tarentolae CDS.</title>
        <authorList>
            <person name="Goto Y."/>
            <person name="Yamagishi J."/>
        </authorList>
    </citation>
    <scope>NUCLEOTIDE SEQUENCE [LARGE SCALE GENOMIC DNA]</scope>
    <source>
        <strain evidence="2">Parrot Tar II</strain>
    </source>
</reference>
<sequence>MPFSNGAARRKGFNSKPINSVGNTTDVQKGGAKHSHSRVLHVSVSNDIKTVSIPHDQEDPSDVWITYSHVAYMTKKEQRYLKKSLQSRINETIAQCSQLFPLVGNDQEGKKTSRTSDSGKRVDESLLSTLQSQGYGESIAASAMFALSVWPSLPAKSRPPMSAKVERAFESLQAGTQLYVFNEKPNSPLCCNTALRLLRTIEGDEVSVTIFNAEERTVIDGYIPLSFVVSLSFGLEPVERERHLKKTGTITCRNGTKKIEETSKRAFTLHCASPELFYVTFIAVTQEDFDNWTRVIDYFVLLNSCYRTYMQWR</sequence>
<organism evidence="2 3">
    <name type="scientific">Leishmania tarentolae</name>
    <name type="common">Sauroleishmania tarentolae</name>
    <dbReference type="NCBI Taxonomy" id="5689"/>
    <lineage>
        <taxon>Eukaryota</taxon>
        <taxon>Discoba</taxon>
        <taxon>Euglenozoa</taxon>
        <taxon>Kinetoplastea</taxon>
        <taxon>Metakinetoplastina</taxon>
        <taxon>Trypanosomatida</taxon>
        <taxon>Trypanosomatidae</taxon>
        <taxon>Leishmaniinae</taxon>
        <taxon>Leishmania</taxon>
        <taxon>lizard Leishmania</taxon>
    </lineage>
</organism>
<protein>
    <submittedName>
        <fullName evidence="2">Uncharacterized protein</fullName>
    </submittedName>
</protein>
<feature type="region of interest" description="Disordered" evidence="1">
    <location>
        <begin position="1"/>
        <end position="35"/>
    </location>
</feature>
<evidence type="ECO:0000313" key="2">
    <source>
        <dbReference type="EMBL" id="GET90776.1"/>
    </source>
</evidence>
<keyword evidence="3" id="KW-1185">Reference proteome</keyword>
<comment type="caution">
    <text evidence="2">The sequence shown here is derived from an EMBL/GenBank/DDBJ whole genome shotgun (WGS) entry which is preliminary data.</text>
</comment>
<evidence type="ECO:0000256" key="1">
    <source>
        <dbReference type="SAM" id="MobiDB-lite"/>
    </source>
</evidence>
<feature type="compositionally biased region" description="Polar residues" evidence="1">
    <location>
        <begin position="16"/>
        <end position="27"/>
    </location>
</feature>
<gene>
    <name evidence="2" type="ORF">LtaPh_3017700</name>
</gene>
<dbReference type="Proteomes" id="UP000419144">
    <property type="component" value="Unassembled WGS sequence"/>
</dbReference>
<proteinExistence type="predicted"/>
<accession>A0A640KM33</accession>
<dbReference type="OrthoDB" id="270585at2759"/>
<evidence type="ECO:0000313" key="3">
    <source>
        <dbReference type="Proteomes" id="UP000419144"/>
    </source>
</evidence>
<dbReference type="VEuPathDB" id="TriTrypDB:LtaPh_3017700"/>